<evidence type="ECO:0000259" key="6">
    <source>
        <dbReference type="Pfam" id="PF00501"/>
    </source>
</evidence>
<feature type="domain" description="AMP-dependent synthetase/ligase" evidence="6">
    <location>
        <begin position="855"/>
        <end position="1245"/>
    </location>
</feature>
<dbReference type="SUPFAM" id="SSF53474">
    <property type="entry name" value="alpha/beta-Hydrolases"/>
    <property type="match status" value="1"/>
</dbReference>
<dbReference type="Pfam" id="PF13193">
    <property type="entry name" value="AMP-binding_C"/>
    <property type="match status" value="1"/>
</dbReference>
<accession>A0A3D9HMQ7</accession>
<dbReference type="RefSeq" id="WP_115936554.1">
    <property type="nucleotide sequence ID" value="NZ_QRDW01000004.1"/>
</dbReference>
<dbReference type="Pfam" id="PF00501">
    <property type="entry name" value="AMP-binding"/>
    <property type="match status" value="1"/>
</dbReference>
<dbReference type="InterPro" id="IPR029058">
    <property type="entry name" value="AB_hydrolase_fold"/>
</dbReference>
<dbReference type="InterPro" id="IPR000873">
    <property type="entry name" value="AMP-dep_synth/lig_dom"/>
</dbReference>
<dbReference type="InterPro" id="IPR022742">
    <property type="entry name" value="Hydrolase_4"/>
</dbReference>
<evidence type="ECO:0000256" key="4">
    <source>
        <dbReference type="ARBA" id="ARBA00066616"/>
    </source>
</evidence>
<dbReference type="GO" id="GO:0016878">
    <property type="term" value="F:acid-thiol ligase activity"/>
    <property type="evidence" value="ECO:0007669"/>
    <property type="project" value="UniProtKB-ARBA"/>
</dbReference>
<dbReference type="Pfam" id="PF12146">
    <property type="entry name" value="Hydrolase_4"/>
    <property type="match status" value="1"/>
</dbReference>
<evidence type="ECO:0000259" key="9">
    <source>
        <dbReference type="Pfam" id="PF13193"/>
    </source>
</evidence>
<dbReference type="InterPro" id="IPR002123">
    <property type="entry name" value="Plipid/glycerol_acylTrfase"/>
</dbReference>
<feature type="domain" description="AMP-binding enzyme C-terminal" evidence="9">
    <location>
        <begin position="1297"/>
        <end position="1371"/>
    </location>
</feature>
<dbReference type="Pfam" id="PF01553">
    <property type="entry name" value="Acyltransferase"/>
    <property type="match status" value="1"/>
</dbReference>
<evidence type="ECO:0000313" key="11">
    <source>
        <dbReference type="Proteomes" id="UP000256845"/>
    </source>
</evidence>
<comment type="similarity">
    <text evidence="1">Belongs to the ATP-dependent AMP-binding enzyme family.</text>
</comment>
<evidence type="ECO:0000259" key="7">
    <source>
        <dbReference type="Pfam" id="PF01553"/>
    </source>
</evidence>
<dbReference type="Gene3D" id="3.40.50.12780">
    <property type="entry name" value="N-terminal domain of ligase-like"/>
    <property type="match status" value="1"/>
</dbReference>
<dbReference type="Proteomes" id="UP000256845">
    <property type="component" value="Unassembled WGS sequence"/>
</dbReference>
<dbReference type="CDD" id="cd05936">
    <property type="entry name" value="FC-FACS_FadD_like"/>
    <property type="match status" value="1"/>
</dbReference>
<keyword evidence="11" id="KW-1185">Reference proteome</keyword>
<dbReference type="InterPro" id="IPR050237">
    <property type="entry name" value="ATP-dep_AMP-bd_enzyme"/>
</dbReference>
<protein>
    <recommendedName>
        <fullName evidence="5">3-methylmercaptopropionyl-CoA ligase</fullName>
        <ecNumber evidence="4">6.2.1.44</ecNumber>
    </recommendedName>
</protein>
<dbReference type="FunFam" id="3.30.300.30:FF:000008">
    <property type="entry name" value="2,3-dihydroxybenzoate-AMP ligase"/>
    <property type="match status" value="1"/>
</dbReference>
<dbReference type="PANTHER" id="PTHR43767:SF1">
    <property type="entry name" value="NONRIBOSOMAL PEPTIDE SYNTHASE PES1 (EUROFUNG)-RELATED"/>
    <property type="match status" value="1"/>
</dbReference>
<dbReference type="Gene3D" id="3.30.300.30">
    <property type="match status" value="1"/>
</dbReference>
<feature type="domain" description="Serine aminopeptidase S33" evidence="8">
    <location>
        <begin position="524"/>
        <end position="746"/>
    </location>
</feature>
<evidence type="ECO:0000256" key="5">
    <source>
        <dbReference type="ARBA" id="ARBA00067668"/>
    </source>
</evidence>
<evidence type="ECO:0000256" key="2">
    <source>
        <dbReference type="ARBA" id="ARBA00022598"/>
    </source>
</evidence>
<dbReference type="PANTHER" id="PTHR43767">
    <property type="entry name" value="LONG-CHAIN-FATTY-ACID--COA LIGASE"/>
    <property type="match status" value="1"/>
</dbReference>
<dbReference type="EMBL" id="QRDW01000004">
    <property type="protein sequence ID" value="RED50749.1"/>
    <property type="molecule type" value="Genomic_DNA"/>
</dbReference>
<evidence type="ECO:0000259" key="8">
    <source>
        <dbReference type="Pfam" id="PF12146"/>
    </source>
</evidence>
<sequence>MTSGSMGHHQINETTYQRCVGAFSFLHDRLGINIKVHDPENYLDSGQIFLFNHFARFETIIPQYLIHKQTGAYCRSIATHELFAGSETFSKFLWNVGAVPNNHPGLLPFLAAEILRGRKIIVFPEGGMIKDRRVVDQDGKYSIFSPSDKTHRKHHKGAAAIAITLEMFKRRILSVHKAGEEDRLYRWVNALGFGDLEMMIAAAQKPTQVVPSNITFYPIRSDDNILRKGMELFGGELGSQAREELLIEGNILLKETDMDIRIGKPRVPELSWNPLENILLKQMFERTESLEQLFSLQTGSDRLVDRMIGTALARKTTRLRDKCMHSMYALVSINLSHLASLLILNLLDRNIEEIEHDRFHRLLYSVIKNAQAQPDIHHHRSISNPEAYDGIHQGSCRGFSQFIGRAVSSGLIEATANRYRFLPKLRQEHTFHETRLENPIIVYANEARPVKSACLAVEQAMENEYPAEHPTFAHNLFDDEVKAFHWCRETYSRSRHEEINKQETATKSGAPFLLMPEGRARKQQARLGIVLVHGFLASPAEMRSFGEKLWAMGYPVLGARLRGHGTSPWDLKDRSWQEWLGSVRRGYEIMSMLADEVCLIGFSTGGALCLRLAAEKPKRLAAVVSVSAPVKFRNKNLVFVPLINSLNKLTEMVTPAEGIMTFRVNESEHPDINYRNIPLAGLQELRLLVNDMRDHLDIVTCPALILQGKDDPVIDPVSATILHEKIASANKKLNILPANRHGILNEDLGGCQDIIADYVDKLSLELSVALGHVAEQKNLSQPHKVGTPVFSLDAVFQHPLKVLKTGLKRFQMLRSPGEPPEIQTETEKYPWEKSYPDGTNWDSTIPIAPLTDLLDEAVTKYSDKPCTHFRGKRLRYREIGKLVDKAARGFQQLGVTKGSVVAMMLPNCPYAVICFYGILKAGGTVVQINPLYSRHEISHQVRDSGARLMVTLDMKGMYEKIAPEKGKDTLPMGLRKLIVCRVSGLLKLTDKILFDLMKSKEVAKIPEDDRHVPFAALVNNDGLIDPPILDPINDIAVLQYTGGTTGRPKGAKLSHANLYANVIQLTQLARNAEKGHEKVLGILPLFHAFGMTAVMNLGIYLGAELILLPNFQLSKVMETLTKLKPTIFIGVPTMYSAINGAMNPEQHDLSSLTLCISGGAPLPRAVQDHFEILADCPIFEGYGLSETSPVCTVNPLTGGGKPGSVGLPLPRTIISIRSIDGNGVQMPAGEIGEICVSGPQVMSGYTSNSDEGSDVFYDTALRTGDLGYLDEDGYLFIVDRIKEMILSGGFNVYPRMVEEEIYQHPAVAEAAVIGLPDEHRGETVMAFIQLKAGKELTAGALRQYLKERLAPYKIPRRIEFRDELPKTPIGKISKRDLIAELTEPAGPAPTVASAGD</sequence>
<dbReference type="InterPro" id="IPR025110">
    <property type="entry name" value="AMP-bd_C"/>
</dbReference>
<organism evidence="10 11">
    <name type="scientific">Aestuariispira insulae</name>
    <dbReference type="NCBI Taxonomy" id="1461337"/>
    <lineage>
        <taxon>Bacteria</taxon>
        <taxon>Pseudomonadati</taxon>
        <taxon>Pseudomonadota</taxon>
        <taxon>Alphaproteobacteria</taxon>
        <taxon>Rhodospirillales</taxon>
        <taxon>Kiloniellaceae</taxon>
        <taxon>Aestuariispira</taxon>
    </lineage>
</organism>
<proteinExistence type="inferred from homology"/>
<dbReference type="OrthoDB" id="8476759at2"/>
<comment type="catalytic activity">
    <reaction evidence="3">
        <text>3-(methylsulfanyl)propanoate + ATP + CoA = 3-(methylsulfanyl)propanoyl-CoA + AMP + diphosphate</text>
        <dbReference type="Rhea" id="RHEA:43052"/>
        <dbReference type="ChEBI" id="CHEBI:30616"/>
        <dbReference type="ChEBI" id="CHEBI:33019"/>
        <dbReference type="ChEBI" id="CHEBI:49016"/>
        <dbReference type="ChEBI" id="CHEBI:57287"/>
        <dbReference type="ChEBI" id="CHEBI:82815"/>
        <dbReference type="ChEBI" id="CHEBI:456215"/>
        <dbReference type="EC" id="6.2.1.44"/>
    </reaction>
    <physiologicalReaction direction="left-to-right" evidence="3">
        <dbReference type="Rhea" id="RHEA:43053"/>
    </physiologicalReaction>
</comment>
<gene>
    <name evidence="10" type="ORF">DFP90_10420</name>
</gene>
<dbReference type="InterPro" id="IPR042099">
    <property type="entry name" value="ANL_N_sf"/>
</dbReference>
<dbReference type="Gene3D" id="3.40.50.1820">
    <property type="entry name" value="alpha/beta hydrolase"/>
    <property type="match status" value="1"/>
</dbReference>
<dbReference type="PROSITE" id="PS00455">
    <property type="entry name" value="AMP_BINDING"/>
    <property type="match status" value="1"/>
</dbReference>
<dbReference type="SUPFAM" id="SSF56801">
    <property type="entry name" value="Acetyl-CoA synthetase-like"/>
    <property type="match status" value="1"/>
</dbReference>
<dbReference type="EC" id="6.2.1.44" evidence="4"/>
<dbReference type="GO" id="GO:0016746">
    <property type="term" value="F:acyltransferase activity"/>
    <property type="evidence" value="ECO:0007669"/>
    <property type="project" value="InterPro"/>
</dbReference>
<comment type="caution">
    <text evidence="10">The sequence shown here is derived from an EMBL/GenBank/DDBJ whole genome shotgun (WGS) entry which is preliminary data.</text>
</comment>
<feature type="domain" description="Phospholipid/glycerol acyltransferase" evidence="7">
    <location>
        <begin position="34"/>
        <end position="165"/>
    </location>
</feature>
<dbReference type="InterPro" id="IPR045851">
    <property type="entry name" value="AMP-bd_C_sf"/>
</dbReference>
<name>A0A3D9HMQ7_9PROT</name>
<evidence type="ECO:0000256" key="3">
    <source>
        <dbReference type="ARBA" id="ARBA00051915"/>
    </source>
</evidence>
<keyword evidence="2 10" id="KW-0436">Ligase</keyword>
<reference evidence="10 11" key="1">
    <citation type="submission" date="2018-07" db="EMBL/GenBank/DDBJ databases">
        <title>Genomic Encyclopedia of Type Strains, Phase III (KMG-III): the genomes of soil and plant-associated and newly described type strains.</title>
        <authorList>
            <person name="Whitman W."/>
        </authorList>
    </citation>
    <scope>NUCLEOTIDE SEQUENCE [LARGE SCALE GENOMIC DNA]</scope>
    <source>
        <strain evidence="10 11">CECT 8488</strain>
    </source>
</reference>
<evidence type="ECO:0000256" key="1">
    <source>
        <dbReference type="ARBA" id="ARBA00006432"/>
    </source>
</evidence>
<evidence type="ECO:0000313" key="10">
    <source>
        <dbReference type="EMBL" id="RED50749.1"/>
    </source>
</evidence>
<dbReference type="InterPro" id="IPR020845">
    <property type="entry name" value="AMP-binding_CS"/>
</dbReference>